<keyword evidence="1" id="KW-0472">Membrane</keyword>
<comment type="caution">
    <text evidence="2">The sequence shown here is derived from an EMBL/GenBank/DDBJ whole genome shotgun (WGS) entry which is preliminary data.</text>
</comment>
<evidence type="ECO:0000313" key="2">
    <source>
        <dbReference type="EMBL" id="NBL65069.1"/>
    </source>
</evidence>
<keyword evidence="3" id="KW-1185">Reference proteome</keyword>
<feature type="transmembrane region" description="Helical" evidence="1">
    <location>
        <begin position="6"/>
        <end position="28"/>
    </location>
</feature>
<organism evidence="2 3">
    <name type="scientific">Flavobacterium ichthyis</name>
    <dbReference type="NCBI Taxonomy" id="2698827"/>
    <lineage>
        <taxon>Bacteria</taxon>
        <taxon>Pseudomonadati</taxon>
        <taxon>Bacteroidota</taxon>
        <taxon>Flavobacteriia</taxon>
        <taxon>Flavobacteriales</taxon>
        <taxon>Flavobacteriaceae</taxon>
        <taxon>Flavobacterium</taxon>
    </lineage>
</organism>
<accession>A0ABW9Z8X4</accession>
<name>A0ABW9Z8X4_9FLAO</name>
<dbReference type="Proteomes" id="UP000798602">
    <property type="component" value="Unassembled WGS sequence"/>
</dbReference>
<sequence length="171" mass="19827">MKKSIFYVFTVFVSILFLYNLFFASLSYNAQTPNYPIKKILSKTLPEGWGFFTKSPREAGYTVYVVNQGNLELLETRNTSSSNYFGLSRKARKISMEVSIVTDLVATELWQKKSDLSHINLPENLVEIDSKNLHFLKNHDLVVVKSYPIPWAWKEIVQPNQIPYEIVRIKT</sequence>
<keyword evidence="1" id="KW-1133">Transmembrane helix</keyword>
<protein>
    <submittedName>
        <fullName evidence="2">SdpA family antimicrobial peptide system protein</fullName>
    </submittedName>
</protein>
<evidence type="ECO:0000313" key="3">
    <source>
        <dbReference type="Proteomes" id="UP000798602"/>
    </source>
</evidence>
<evidence type="ECO:0000256" key="1">
    <source>
        <dbReference type="SAM" id="Phobius"/>
    </source>
</evidence>
<dbReference type="NCBIfam" id="TIGR04034">
    <property type="entry name" value="export_SdpA"/>
    <property type="match status" value="1"/>
</dbReference>
<gene>
    <name evidence="2" type="ORF">GV828_07640</name>
</gene>
<reference evidence="3" key="1">
    <citation type="submission" date="2020-01" db="EMBL/GenBank/DDBJ databases">
        <title>Sphingomonas sp. strain CSW-10.</title>
        <authorList>
            <person name="Chen W.-M."/>
        </authorList>
    </citation>
    <scope>NUCLEOTIDE SEQUENCE [LARGE SCALE GENOMIC DNA]</scope>
    <source>
        <strain evidence="3">NST-5</strain>
    </source>
</reference>
<keyword evidence="1" id="KW-0812">Transmembrane</keyword>
<dbReference type="InterPro" id="IPR023902">
    <property type="entry name" value="Sporulation_SdpA"/>
</dbReference>
<dbReference type="RefSeq" id="WP_166536900.1">
    <property type="nucleotide sequence ID" value="NZ_JAABLM010000008.1"/>
</dbReference>
<dbReference type="EMBL" id="JAABLM010000008">
    <property type="protein sequence ID" value="NBL65069.1"/>
    <property type="molecule type" value="Genomic_DNA"/>
</dbReference>
<proteinExistence type="predicted"/>
<dbReference type="Pfam" id="PF17418">
    <property type="entry name" value="SdpA"/>
    <property type="match status" value="1"/>
</dbReference>